<protein>
    <recommendedName>
        <fullName evidence="4">Right handed beta helix domain-containing protein</fullName>
    </recommendedName>
</protein>
<evidence type="ECO:0000313" key="2">
    <source>
        <dbReference type="EMBL" id="MCS0629288.1"/>
    </source>
</evidence>
<dbReference type="Gene3D" id="2.160.20.10">
    <property type="entry name" value="Single-stranded right-handed beta-helix, Pectin lyase-like"/>
    <property type="match status" value="1"/>
</dbReference>
<reference evidence="2" key="1">
    <citation type="submission" date="2022-08" db="EMBL/GenBank/DDBJ databases">
        <title>Reclassification of Massilia species as members of the genera Telluria, Duganella, Pseudoduganella, Mokoshia gen. nov. and Zemynaea gen. nov. using orthogonal and non-orthogonal genome-based approaches.</title>
        <authorList>
            <person name="Bowman J.P."/>
        </authorList>
    </citation>
    <scope>NUCLEOTIDE SEQUENCE</scope>
    <source>
        <strain evidence="2">LMG 11547</strain>
    </source>
</reference>
<dbReference type="InterPro" id="IPR011050">
    <property type="entry name" value="Pectin_lyase_fold/virulence"/>
</dbReference>
<accession>A0ABT2BVX9</accession>
<evidence type="ECO:0000256" key="1">
    <source>
        <dbReference type="SAM" id="SignalP"/>
    </source>
</evidence>
<keyword evidence="1" id="KW-0732">Signal</keyword>
<evidence type="ECO:0000313" key="3">
    <source>
        <dbReference type="Proteomes" id="UP001165263"/>
    </source>
</evidence>
<dbReference type="EMBL" id="JANUHC010000002">
    <property type="protein sequence ID" value="MCS0629288.1"/>
    <property type="molecule type" value="Genomic_DNA"/>
</dbReference>
<organism evidence="2 3">
    <name type="scientific">Telluria mixta</name>
    <dbReference type="NCBI Taxonomy" id="34071"/>
    <lineage>
        <taxon>Bacteria</taxon>
        <taxon>Pseudomonadati</taxon>
        <taxon>Pseudomonadota</taxon>
        <taxon>Betaproteobacteria</taxon>
        <taxon>Burkholderiales</taxon>
        <taxon>Oxalobacteraceae</taxon>
        <taxon>Telluria group</taxon>
        <taxon>Telluria</taxon>
    </lineage>
</organism>
<comment type="caution">
    <text evidence="2">The sequence shown here is derived from an EMBL/GenBank/DDBJ whole genome shotgun (WGS) entry which is preliminary data.</text>
</comment>
<dbReference type="Proteomes" id="UP001165263">
    <property type="component" value="Unassembled WGS sequence"/>
</dbReference>
<sequence>MQQTASRNTQFSASHLAAAVLMAFAGVTTASAATLSVGPGKTYAKPCAAIAAAKDGDVIEITGNTTYSGDVCYIMRNNLTIRGVNGRPKIDAAGKNAGGKGIWVVDGNNLTVDNVEMYGAKVPDANGAAFRLEAAGFTLRNSFLHDNQNGILANANVNSDVLIEYTEFGHNGAGDGQSHNLYIGHVKSLTFRYNFSHDANVGHNLKSRAETNMIAYNRFSSLNAGETGSTAAGKPSYEIDLPNAGTSYIIGNIIQQPASSSNSGMVAYGEEGATNSASDLYVINNTFLNDYASGGTFLFVGSKVPTAAVAQNNIFAGVGTFSTQASTVDKTNYRSASPSFANRAAYDLHPVGSALVIDAGSDPGVSAKGVSLKAVAQYKAVANGEARPAVGQIDIGAYESLTAPTTSTTSWTACGNEGSTCSFSGTREVRFGANGVYTSKTITASTPCTTAVFGDPIRGVVKSCSYAGTTTTTTTPETSTPTFTACASEGGTCSFTGKREVRYGTSTIYTSKVVTGPVACSNTVFGDPARGQVKSCSYSSVTQ</sequence>
<feature type="chain" id="PRO_5047529638" description="Right handed beta helix domain-containing protein" evidence="1">
    <location>
        <begin position="33"/>
        <end position="543"/>
    </location>
</feature>
<feature type="signal peptide" evidence="1">
    <location>
        <begin position="1"/>
        <end position="32"/>
    </location>
</feature>
<dbReference type="InterPro" id="IPR012334">
    <property type="entry name" value="Pectin_lyas_fold"/>
</dbReference>
<evidence type="ECO:0008006" key="4">
    <source>
        <dbReference type="Google" id="ProtNLM"/>
    </source>
</evidence>
<dbReference type="RefSeq" id="WP_259448434.1">
    <property type="nucleotide sequence ID" value="NZ_CP119520.1"/>
</dbReference>
<dbReference type="SUPFAM" id="SSF51126">
    <property type="entry name" value="Pectin lyase-like"/>
    <property type="match status" value="1"/>
</dbReference>
<name>A0ABT2BVX9_9BURK</name>
<keyword evidence="3" id="KW-1185">Reference proteome</keyword>
<proteinExistence type="predicted"/>
<gene>
    <name evidence="2" type="ORF">NX786_08090</name>
</gene>